<organism evidence="1">
    <name type="scientific">Prunus dulcis</name>
    <name type="common">Almond</name>
    <name type="synonym">Amygdalus dulcis</name>
    <dbReference type="NCBI Taxonomy" id="3755"/>
    <lineage>
        <taxon>Eukaryota</taxon>
        <taxon>Viridiplantae</taxon>
        <taxon>Streptophyta</taxon>
        <taxon>Embryophyta</taxon>
        <taxon>Tracheophyta</taxon>
        <taxon>Spermatophyta</taxon>
        <taxon>Magnoliopsida</taxon>
        <taxon>eudicotyledons</taxon>
        <taxon>Gunneridae</taxon>
        <taxon>Pentapetalae</taxon>
        <taxon>rosids</taxon>
        <taxon>fabids</taxon>
        <taxon>Rosales</taxon>
        <taxon>Rosaceae</taxon>
        <taxon>Amygdaloideae</taxon>
        <taxon>Amygdaleae</taxon>
        <taxon>Prunus</taxon>
    </lineage>
</organism>
<sequence length="87" mass="9601">MLYEWESGLSAESSGIAYVQFGPSLLTRMGVQTELGGHTAFGFRREPIKHVAGLWLFMFCGVWSTELRNQGIGMGRVKFGGKLELSS</sequence>
<gene>
    <name evidence="1" type="ORF">Prudu_946S000100</name>
</gene>
<accession>A0A5H2Y1C9</accession>
<dbReference type="AlphaFoldDB" id="A0A5H2Y1C9"/>
<proteinExistence type="predicted"/>
<evidence type="ECO:0000313" key="1">
    <source>
        <dbReference type="EMBL" id="BBN69441.1"/>
    </source>
</evidence>
<name>A0A5H2Y1C9_PRUDU</name>
<reference evidence="1" key="1">
    <citation type="journal article" date="2019" name="Science">
        <title>Mutation of a bHLH transcription factor allowed almond domestication.</title>
        <authorList>
            <person name="Sanchez-Perez R."/>
            <person name="Pavan S."/>
            <person name="Mazzeo R."/>
            <person name="Moldovan C."/>
            <person name="Aiese Cigliano R."/>
            <person name="Del Cueto J."/>
            <person name="Ricciardi F."/>
            <person name="Lotti C."/>
            <person name="Ricciardi L."/>
            <person name="Dicenta F."/>
            <person name="Lopez-Marques R.L."/>
            <person name="Lindberg Moller B."/>
        </authorList>
    </citation>
    <scope>NUCLEOTIDE SEQUENCE</scope>
</reference>
<dbReference type="EMBL" id="AP021283">
    <property type="protein sequence ID" value="BBN69441.1"/>
    <property type="molecule type" value="Genomic_DNA"/>
</dbReference>
<protein>
    <submittedName>
        <fullName evidence="1">Transducin family protein / WD-40 repeat family protein</fullName>
    </submittedName>
</protein>